<comment type="caution">
    <text evidence="2">The sequence shown here is derived from an EMBL/GenBank/DDBJ whole genome shotgun (WGS) entry which is preliminary data.</text>
</comment>
<accession>A0A1E5XV90</accession>
<feature type="signal peptide" evidence="1">
    <location>
        <begin position="1"/>
        <end position="22"/>
    </location>
</feature>
<keyword evidence="1" id="KW-0732">Signal</keyword>
<keyword evidence="3" id="KW-1185">Reference proteome</keyword>
<dbReference type="OrthoDB" id="7950361at2"/>
<dbReference type="Proteomes" id="UP000095463">
    <property type="component" value="Unassembled WGS sequence"/>
</dbReference>
<organism evidence="2 3">
    <name type="scientific">Devosia insulae DS-56</name>
    <dbReference type="NCBI Taxonomy" id="1116389"/>
    <lineage>
        <taxon>Bacteria</taxon>
        <taxon>Pseudomonadati</taxon>
        <taxon>Pseudomonadota</taxon>
        <taxon>Alphaproteobacteria</taxon>
        <taxon>Hyphomicrobiales</taxon>
        <taxon>Devosiaceae</taxon>
        <taxon>Devosia</taxon>
    </lineage>
</organism>
<reference evidence="2 3" key="1">
    <citation type="journal article" date="2015" name="Genome Announc.">
        <title>Genome Assemblies of Three Soil-Associated Devosia species: D. insulae, D. limi, and D. soli.</title>
        <authorList>
            <person name="Hassan Y.I."/>
            <person name="Lepp D."/>
            <person name="Zhou T."/>
        </authorList>
    </citation>
    <scope>NUCLEOTIDE SEQUENCE [LARGE SCALE GENOMIC DNA]</scope>
    <source>
        <strain evidence="2 3">DS-56</strain>
    </source>
</reference>
<feature type="chain" id="PRO_5009190568" evidence="1">
    <location>
        <begin position="23"/>
        <end position="124"/>
    </location>
</feature>
<dbReference type="AlphaFoldDB" id="A0A1E5XV90"/>
<dbReference type="RefSeq" id="WP_069908355.1">
    <property type="nucleotide sequence ID" value="NZ_LAJE02000071.1"/>
</dbReference>
<protein>
    <submittedName>
        <fullName evidence="2">Uncharacterized protein</fullName>
    </submittedName>
</protein>
<evidence type="ECO:0000256" key="1">
    <source>
        <dbReference type="SAM" id="SignalP"/>
    </source>
</evidence>
<sequence length="124" mass="13142">MLRFLVIAPLFAVPLLPVAALAQEVPAEAQMDMWCGTAFELMTRDAPADATPEKLASAKVYADGGALLLQRALPIYLEAGYTDDALADYRSDLEDSIGRVVNGTGRASDGAAYSFQDCSALIGQ</sequence>
<evidence type="ECO:0000313" key="3">
    <source>
        <dbReference type="Proteomes" id="UP000095463"/>
    </source>
</evidence>
<proteinExistence type="predicted"/>
<evidence type="ECO:0000313" key="2">
    <source>
        <dbReference type="EMBL" id="OEO32501.1"/>
    </source>
</evidence>
<gene>
    <name evidence="2" type="ORF">VW23_011290</name>
</gene>
<dbReference type="EMBL" id="LAJE02000071">
    <property type="protein sequence ID" value="OEO32501.1"/>
    <property type="molecule type" value="Genomic_DNA"/>
</dbReference>
<name>A0A1E5XV90_9HYPH</name>